<comment type="caution">
    <text evidence="6">The sequence shown here is derived from an EMBL/GenBank/DDBJ whole genome shotgun (WGS) entry which is preliminary data.</text>
</comment>
<dbReference type="Proteomes" id="UP001221898">
    <property type="component" value="Unassembled WGS sequence"/>
</dbReference>
<sequence>MSDWKWNIENEYLYKLPPAILCDFNRVMDSLPNGDWDRFASRVFGDQIDVRQAGRSERRTDVVMHLWGERKGTVGELLSLLTELQLLRARDIILSWNLQRPSPEVPPVCQPYKSFPPPPSKGNLKENQQTRPFHDQVPAPKLLPRPPPPPPNLDSTETVEAATALKSSSSPIMSGVNNQQSYNAMCWAYEEVRLGTDNFSEALQIGEGGFGHVYHATMRNTEYAVKRLKQDSRLTWPLVKESFKTEVEKLSQYRHPNIVEFAGYSVGGGEHCLLYVFMPNGCLDNRLRCQSSAALSWPQRVSVLLGSAKAIQFLHTSDPRLIHGDVKSSNILLGEHLEPKLGDFGLARFYRSTGSKLGNRSTVACTKTIRGTLAYLPEEYVTKGELGMEIDTYSFGVVLLEVLTGRRAIDTVSQSKTIYLKDLVADCKDEESEIRASSPECLPSAAACVWTRHLDPQMASAATPAPRGALELFSLACRCLQSRKNKRPRMTEVFEILKDLHSQIQASRCDSSTNKDSSAPSLPPPIDPPSASLLQSLDSITYRMSKLEPQEDTYCCPQFAPLTTLPPPQTLCSQGQLSWSSAGSWGPQPSSSQVPCESDDSRGHSQYLSSDSISSPLPPLPLCHPGEAQDRSLQSRSLPGHCQAEGGRPHGGQVSPSGASNEKIVMNAAKQRIVQKMALYEEGRIPIGVVLSSGDLSCGDTCNRSQEPEESDFESIPGETSGPT</sequence>
<protein>
    <recommendedName>
        <fullName evidence="5">Protein kinase domain-containing protein</fullName>
    </recommendedName>
</protein>
<dbReference type="InterPro" id="IPR011029">
    <property type="entry name" value="DEATH-like_dom_sf"/>
</dbReference>
<dbReference type="AlphaFoldDB" id="A0AAD7S019"/>
<name>A0AAD7S019_9TELE</name>
<dbReference type="PROSITE" id="PS50011">
    <property type="entry name" value="PROTEIN_KINASE_DOM"/>
    <property type="match status" value="1"/>
</dbReference>
<evidence type="ECO:0000313" key="6">
    <source>
        <dbReference type="EMBL" id="KAJ8393482.1"/>
    </source>
</evidence>
<dbReference type="GO" id="GO:0045087">
    <property type="term" value="P:innate immune response"/>
    <property type="evidence" value="ECO:0007669"/>
    <property type="project" value="UniProtKB-ARBA"/>
</dbReference>
<feature type="binding site" evidence="3">
    <location>
        <position position="226"/>
    </location>
    <ligand>
        <name>ATP</name>
        <dbReference type="ChEBI" id="CHEBI:30616"/>
    </ligand>
</feature>
<dbReference type="PROSITE" id="PS00107">
    <property type="entry name" value="PROTEIN_KINASE_ATP"/>
    <property type="match status" value="1"/>
</dbReference>
<feature type="compositionally biased region" description="Polar residues" evidence="4">
    <location>
        <begin position="572"/>
        <end position="595"/>
    </location>
</feature>
<dbReference type="SMART" id="SM00220">
    <property type="entry name" value="S_TKc"/>
    <property type="match status" value="1"/>
</dbReference>
<reference evidence="6" key="1">
    <citation type="journal article" date="2023" name="Science">
        <title>Genome structures resolve the early diversification of teleost fishes.</title>
        <authorList>
            <person name="Parey E."/>
            <person name="Louis A."/>
            <person name="Montfort J."/>
            <person name="Bouchez O."/>
            <person name="Roques C."/>
            <person name="Iampietro C."/>
            <person name="Lluch J."/>
            <person name="Castinel A."/>
            <person name="Donnadieu C."/>
            <person name="Desvignes T."/>
            <person name="Floi Bucao C."/>
            <person name="Jouanno E."/>
            <person name="Wen M."/>
            <person name="Mejri S."/>
            <person name="Dirks R."/>
            <person name="Jansen H."/>
            <person name="Henkel C."/>
            <person name="Chen W.J."/>
            <person name="Zahm M."/>
            <person name="Cabau C."/>
            <person name="Klopp C."/>
            <person name="Thompson A.W."/>
            <person name="Robinson-Rechavi M."/>
            <person name="Braasch I."/>
            <person name="Lecointre G."/>
            <person name="Bobe J."/>
            <person name="Postlethwait J.H."/>
            <person name="Berthelot C."/>
            <person name="Roest Crollius H."/>
            <person name="Guiguen Y."/>
        </authorList>
    </citation>
    <scope>NUCLEOTIDE SEQUENCE</scope>
    <source>
        <strain evidence="6">NC1722</strain>
    </source>
</reference>
<gene>
    <name evidence="6" type="ORF">AAFF_G00059550</name>
</gene>
<evidence type="ECO:0000256" key="4">
    <source>
        <dbReference type="SAM" id="MobiDB-lite"/>
    </source>
</evidence>
<dbReference type="Gene3D" id="3.30.200.20">
    <property type="entry name" value="Phosphorylase Kinase, domain 1"/>
    <property type="match status" value="1"/>
</dbReference>
<dbReference type="InterPro" id="IPR000488">
    <property type="entry name" value="Death_dom"/>
</dbReference>
<feature type="region of interest" description="Disordered" evidence="4">
    <location>
        <begin position="571"/>
        <end position="659"/>
    </location>
</feature>
<accession>A0AAD7S019</accession>
<dbReference type="GO" id="GO:0005886">
    <property type="term" value="C:plasma membrane"/>
    <property type="evidence" value="ECO:0007669"/>
    <property type="project" value="TreeGrafter"/>
</dbReference>
<dbReference type="SUPFAM" id="SSF56112">
    <property type="entry name" value="Protein kinase-like (PK-like)"/>
    <property type="match status" value="1"/>
</dbReference>
<evidence type="ECO:0000256" key="1">
    <source>
        <dbReference type="ARBA" id="ARBA00022741"/>
    </source>
</evidence>
<dbReference type="EMBL" id="JAINUG010000136">
    <property type="protein sequence ID" value="KAJ8393482.1"/>
    <property type="molecule type" value="Genomic_DNA"/>
</dbReference>
<dbReference type="InterPro" id="IPR017441">
    <property type="entry name" value="Protein_kinase_ATP_BS"/>
</dbReference>
<dbReference type="Gene3D" id="1.10.533.10">
    <property type="entry name" value="Death Domain, Fas"/>
    <property type="match status" value="1"/>
</dbReference>
<evidence type="ECO:0000259" key="5">
    <source>
        <dbReference type="PROSITE" id="PS50011"/>
    </source>
</evidence>
<dbReference type="GO" id="GO:0007165">
    <property type="term" value="P:signal transduction"/>
    <property type="evidence" value="ECO:0007669"/>
    <property type="project" value="InterPro"/>
</dbReference>
<organism evidence="6 7">
    <name type="scientific">Aldrovandia affinis</name>
    <dbReference type="NCBI Taxonomy" id="143900"/>
    <lineage>
        <taxon>Eukaryota</taxon>
        <taxon>Metazoa</taxon>
        <taxon>Chordata</taxon>
        <taxon>Craniata</taxon>
        <taxon>Vertebrata</taxon>
        <taxon>Euteleostomi</taxon>
        <taxon>Actinopterygii</taxon>
        <taxon>Neopterygii</taxon>
        <taxon>Teleostei</taxon>
        <taxon>Notacanthiformes</taxon>
        <taxon>Halosauridae</taxon>
        <taxon>Aldrovandia</taxon>
    </lineage>
</organism>
<dbReference type="PANTHER" id="PTHR27001:SF939">
    <property type="entry name" value="INTERLEUKIN 1 RECEPTOR ASSOCIATED KINASE 1"/>
    <property type="match status" value="1"/>
</dbReference>
<feature type="region of interest" description="Disordered" evidence="4">
    <location>
        <begin position="134"/>
        <end position="157"/>
    </location>
</feature>
<dbReference type="InterPro" id="IPR008271">
    <property type="entry name" value="Ser/Thr_kinase_AS"/>
</dbReference>
<dbReference type="Pfam" id="PF00069">
    <property type="entry name" value="Pkinase"/>
    <property type="match status" value="1"/>
</dbReference>
<dbReference type="GO" id="GO:0005524">
    <property type="term" value="F:ATP binding"/>
    <property type="evidence" value="ECO:0007669"/>
    <property type="project" value="UniProtKB-UniRule"/>
</dbReference>
<dbReference type="GO" id="GO:0004672">
    <property type="term" value="F:protein kinase activity"/>
    <property type="evidence" value="ECO:0007669"/>
    <property type="project" value="InterPro"/>
</dbReference>
<keyword evidence="1 3" id="KW-0547">Nucleotide-binding</keyword>
<evidence type="ECO:0000256" key="2">
    <source>
        <dbReference type="ARBA" id="ARBA00022840"/>
    </source>
</evidence>
<dbReference type="InterPro" id="IPR000719">
    <property type="entry name" value="Prot_kinase_dom"/>
</dbReference>
<dbReference type="PANTHER" id="PTHR27001">
    <property type="entry name" value="OS01G0253100 PROTEIN"/>
    <property type="match status" value="1"/>
</dbReference>
<keyword evidence="7" id="KW-1185">Reference proteome</keyword>
<dbReference type="Pfam" id="PF00531">
    <property type="entry name" value="Death"/>
    <property type="match status" value="1"/>
</dbReference>
<feature type="domain" description="Protein kinase" evidence="5">
    <location>
        <begin position="199"/>
        <end position="504"/>
    </location>
</feature>
<proteinExistence type="predicted"/>
<dbReference type="PROSITE" id="PS00108">
    <property type="entry name" value="PROTEIN_KINASE_ST"/>
    <property type="match status" value="1"/>
</dbReference>
<dbReference type="Gene3D" id="1.10.510.10">
    <property type="entry name" value="Transferase(Phosphotransferase) domain 1"/>
    <property type="match status" value="1"/>
</dbReference>
<feature type="compositionally biased region" description="Pro residues" evidence="4">
    <location>
        <begin position="141"/>
        <end position="152"/>
    </location>
</feature>
<feature type="region of interest" description="Disordered" evidence="4">
    <location>
        <begin position="507"/>
        <end position="532"/>
    </location>
</feature>
<dbReference type="InterPro" id="IPR011009">
    <property type="entry name" value="Kinase-like_dom_sf"/>
</dbReference>
<dbReference type="SUPFAM" id="SSF47986">
    <property type="entry name" value="DEATH domain"/>
    <property type="match status" value="1"/>
</dbReference>
<dbReference type="GO" id="GO:0071345">
    <property type="term" value="P:cellular response to cytokine stimulus"/>
    <property type="evidence" value="ECO:0007669"/>
    <property type="project" value="UniProtKB-ARBA"/>
</dbReference>
<feature type="region of interest" description="Disordered" evidence="4">
    <location>
        <begin position="700"/>
        <end position="724"/>
    </location>
</feature>
<keyword evidence="2 3" id="KW-0067">ATP-binding</keyword>
<evidence type="ECO:0000313" key="7">
    <source>
        <dbReference type="Proteomes" id="UP001221898"/>
    </source>
</evidence>
<evidence type="ECO:0000256" key="3">
    <source>
        <dbReference type="PROSITE-ProRule" id="PRU10141"/>
    </source>
</evidence>